<keyword evidence="3" id="KW-1185">Reference proteome</keyword>
<evidence type="ECO:0000256" key="1">
    <source>
        <dbReference type="SAM" id="Phobius"/>
    </source>
</evidence>
<dbReference type="EMBL" id="AKFS01000018">
    <property type="protein sequence ID" value="EJF51621.1"/>
    <property type="molecule type" value="Genomic_DNA"/>
</dbReference>
<keyword evidence="1" id="KW-0812">Transmembrane</keyword>
<name>J0XS07_9ACTO</name>
<dbReference type="Proteomes" id="UP000004578">
    <property type="component" value="Unassembled WGS sequence"/>
</dbReference>
<sequence length="41" mass="4856">MLVRGAHRLWVFSSFVYSFVDVGWWWCDVVAVFVFRIAVTC</sequence>
<gene>
    <name evidence="2" type="ORF">HMPREF1317_1469</name>
</gene>
<reference evidence="2 3" key="1">
    <citation type="submission" date="2012-05" db="EMBL/GenBank/DDBJ databases">
        <authorList>
            <person name="Harkins D.M."/>
            <person name="Madupu R."/>
            <person name="Durkin A.S."/>
            <person name="Torralba M."/>
            <person name="Methe B."/>
            <person name="Sutton G.G."/>
            <person name="Nelson K.E."/>
        </authorList>
    </citation>
    <scope>NUCLEOTIDE SEQUENCE [LARGE SCALE GENOMIC DNA]</scope>
    <source>
        <strain evidence="2 3">F0490</strain>
    </source>
</reference>
<dbReference type="AlphaFoldDB" id="J0XS07"/>
<protein>
    <submittedName>
        <fullName evidence="2">Uncharacterized protein</fullName>
    </submittedName>
</protein>
<organism evidence="2 3">
    <name type="scientific">Schaalia georgiae F0490</name>
    <dbReference type="NCBI Taxonomy" id="1125717"/>
    <lineage>
        <taxon>Bacteria</taxon>
        <taxon>Bacillati</taxon>
        <taxon>Actinomycetota</taxon>
        <taxon>Actinomycetes</taxon>
        <taxon>Actinomycetales</taxon>
        <taxon>Actinomycetaceae</taxon>
        <taxon>Schaalia</taxon>
    </lineage>
</organism>
<accession>J0XS07</accession>
<comment type="caution">
    <text evidence="2">The sequence shown here is derived from an EMBL/GenBank/DDBJ whole genome shotgun (WGS) entry which is preliminary data.</text>
</comment>
<evidence type="ECO:0000313" key="3">
    <source>
        <dbReference type="Proteomes" id="UP000004578"/>
    </source>
</evidence>
<keyword evidence="1" id="KW-0472">Membrane</keyword>
<feature type="transmembrane region" description="Helical" evidence="1">
    <location>
        <begin position="22"/>
        <end position="39"/>
    </location>
</feature>
<keyword evidence="1" id="KW-1133">Transmembrane helix</keyword>
<evidence type="ECO:0000313" key="2">
    <source>
        <dbReference type="EMBL" id="EJF51621.1"/>
    </source>
</evidence>
<proteinExistence type="predicted"/>